<sequence length="50" mass="5555">MAAAMNTWFAELITVISIDFFNVANLSPSFLRVKPLTLMLSGVQGRGRRI</sequence>
<reference evidence="1" key="1">
    <citation type="submission" date="2020-02" db="EMBL/GenBank/DDBJ databases">
        <authorList>
            <person name="Meier V. D."/>
        </authorList>
    </citation>
    <scope>NUCLEOTIDE SEQUENCE</scope>
    <source>
        <strain evidence="1">AVDCRST_MAG96</strain>
    </source>
</reference>
<gene>
    <name evidence="1" type="ORF">AVDCRST_MAG96-4169</name>
</gene>
<organism evidence="1">
    <name type="scientific">uncultured Segetibacter sp</name>
    <dbReference type="NCBI Taxonomy" id="481133"/>
    <lineage>
        <taxon>Bacteria</taxon>
        <taxon>Pseudomonadati</taxon>
        <taxon>Bacteroidota</taxon>
        <taxon>Chitinophagia</taxon>
        <taxon>Chitinophagales</taxon>
        <taxon>Chitinophagaceae</taxon>
        <taxon>Segetibacter</taxon>
        <taxon>environmental samples</taxon>
    </lineage>
</organism>
<proteinExistence type="predicted"/>
<dbReference type="AlphaFoldDB" id="A0A6J4U538"/>
<accession>A0A6J4U538</accession>
<dbReference type="EMBL" id="CADCVN010001632">
    <property type="protein sequence ID" value="CAA9539349.1"/>
    <property type="molecule type" value="Genomic_DNA"/>
</dbReference>
<name>A0A6J4U538_9BACT</name>
<protein>
    <submittedName>
        <fullName evidence="1">Uncharacterized protein</fullName>
    </submittedName>
</protein>
<evidence type="ECO:0000313" key="1">
    <source>
        <dbReference type="EMBL" id="CAA9539349.1"/>
    </source>
</evidence>